<keyword evidence="16" id="KW-1185">Reference proteome</keyword>
<dbReference type="InterPro" id="IPR013783">
    <property type="entry name" value="Ig-like_fold"/>
</dbReference>
<keyword evidence="7 13" id="KW-0378">Hydrolase</keyword>
<comment type="similarity">
    <text evidence="3 13">Belongs to the glycosyl hydrolase 13 family.</text>
</comment>
<organism evidence="15 16">
    <name type="scientific">Devosia salina</name>
    <dbReference type="NCBI Taxonomy" id="2860336"/>
    <lineage>
        <taxon>Bacteria</taxon>
        <taxon>Pseudomonadati</taxon>
        <taxon>Pseudomonadota</taxon>
        <taxon>Alphaproteobacteria</taxon>
        <taxon>Hyphomicrobiales</taxon>
        <taxon>Devosiaceae</taxon>
        <taxon>Devosia</taxon>
    </lineage>
</organism>
<feature type="domain" description="Glycosyl hydrolase family 13 catalytic" evidence="14">
    <location>
        <begin position="104"/>
        <end position="499"/>
    </location>
</feature>
<dbReference type="Gene3D" id="1.10.10.760">
    <property type="entry name" value="E-set domains of sugar-utilizing enzymes"/>
    <property type="match status" value="1"/>
</dbReference>
<dbReference type="InterPro" id="IPR014756">
    <property type="entry name" value="Ig_E-set"/>
</dbReference>
<gene>
    <name evidence="15" type="ORF">K1X15_15855</name>
</gene>
<dbReference type="SMART" id="SM00642">
    <property type="entry name" value="Aamy"/>
    <property type="match status" value="1"/>
</dbReference>
<protein>
    <recommendedName>
        <fullName evidence="5 13">Malto-oligosyltrehalose trehalohydrolase</fullName>
        <shortName evidence="13">MTHase</shortName>
        <ecNumber evidence="4 13">3.2.1.141</ecNumber>
    </recommendedName>
    <alternativeName>
        <fullName evidence="11 13">4-alpha-D-((1-&gt;4)-alpha-D-glucano)trehalose trehalohydrolase</fullName>
    </alternativeName>
    <alternativeName>
        <fullName evidence="10 13">Maltooligosyl trehalose trehalohydrolase</fullName>
    </alternativeName>
</protein>
<evidence type="ECO:0000256" key="8">
    <source>
        <dbReference type="ARBA" id="ARBA00023277"/>
    </source>
</evidence>
<dbReference type="SUPFAM" id="SSF81296">
    <property type="entry name" value="E set domains"/>
    <property type="match status" value="1"/>
</dbReference>
<dbReference type="InterPro" id="IPR004193">
    <property type="entry name" value="Glyco_hydro_13_N"/>
</dbReference>
<evidence type="ECO:0000256" key="12">
    <source>
        <dbReference type="ARBA" id="ARBA00034013"/>
    </source>
</evidence>
<evidence type="ECO:0000256" key="6">
    <source>
        <dbReference type="ARBA" id="ARBA00022490"/>
    </source>
</evidence>
<evidence type="ECO:0000256" key="11">
    <source>
        <dbReference type="ARBA" id="ARBA00033284"/>
    </source>
</evidence>
<evidence type="ECO:0000256" key="9">
    <source>
        <dbReference type="ARBA" id="ARBA00023295"/>
    </source>
</evidence>
<name>A0ABX8WBK5_9HYPH</name>
<evidence type="ECO:0000256" key="4">
    <source>
        <dbReference type="ARBA" id="ARBA00012268"/>
    </source>
</evidence>
<dbReference type="CDD" id="cd11325">
    <property type="entry name" value="AmyAc_GTHase"/>
    <property type="match status" value="1"/>
</dbReference>
<dbReference type="Gene3D" id="2.60.40.10">
    <property type="entry name" value="Immunoglobulins"/>
    <property type="match status" value="1"/>
</dbReference>
<evidence type="ECO:0000256" key="2">
    <source>
        <dbReference type="ARBA" id="ARBA00005199"/>
    </source>
</evidence>
<dbReference type="InterPro" id="IPR012768">
    <property type="entry name" value="Trehalose_TreZ"/>
</dbReference>
<dbReference type="InterPro" id="IPR017853">
    <property type="entry name" value="GH"/>
</dbReference>
<evidence type="ECO:0000259" key="14">
    <source>
        <dbReference type="SMART" id="SM00642"/>
    </source>
</evidence>
<evidence type="ECO:0000313" key="16">
    <source>
        <dbReference type="Proteomes" id="UP000825799"/>
    </source>
</evidence>
<evidence type="ECO:0000256" key="1">
    <source>
        <dbReference type="ARBA" id="ARBA00004496"/>
    </source>
</evidence>
<dbReference type="EMBL" id="CP080590">
    <property type="protein sequence ID" value="QYO76077.1"/>
    <property type="molecule type" value="Genomic_DNA"/>
</dbReference>
<dbReference type="InterPro" id="IPR006047">
    <property type="entry name" value="GH13_cat_dom"/>
</dbReference>
<evidence type="ECO:0000256" key="13">
    <source>
        <dbReference type="PIRNR" id="PIRNR006337"/>
    </source>
</evidence>
<dbReference type="Pfam" id="PF02922">
    <property type="entry name" value="CBM_48"/>
    <property type="match status" value="1"/>
</dbReference>
<evidence type="ECO:0000256" key="3">
    <source>
        <dbReference type="ARBA" id="ARBA00008061"/>
    </source>
</evidence>
<dbReference type="PIRSF" id="PIRSF006337">
    <property type="entry name" value="Trehalose_TreZ"/>
    <property type="match status" value="1"/>
</dbReference>
<dbReference type="PANTHER" id="PTHR43651:SF11">
    <property type="entry name" value="MALTO-OLIGOSYLTREHALOSE TREHALOHYDROLASE"/>
    <property type="match status" value="1"/>
</dbReference>
<comment type="subcellular location">
    <subcellularLocation>
        <location evidence="1">Cytoplasm</location>
    </subcellularLocation>
</comment>
<evidence type="ECO:0000256" key="5">
    <source>
        <dbReference type="ARBA" id="ARBA00015938"/>
    </source>
</evidence>
<comment type="pathway">
    <text evidence="2 13">Glycan biosynthesis; trehalose biosynthesis.</text>
</comment>
<dbReference type="CDD" id="cd02853">
    <property type="entry name" value="E_set_MTHase_like_N"/>
    <property type="match status" value="1"/>
</dbReference>
<dbReference type="InterPro" id="IPR044901">
    <property type="entry name" value="Trehalose_TreZ_E-set_sf"/>
</dbReference>
<keyword evidence="6" id="KW-0963">Cytoplasm</keyword>
<keyword evidence="8" id="KW-0119">Carbohydrate metabolism</keyword>
<keyword evidence="9 13" id="KW-0326">Glycosidase</keyword>
<dbReference type="Gene3D" id="3.20.20.80">
    <property type="entry name" value="Glycosidases"/>
    <property type="match status" value="1"/>
</dbReference>
<evidence type="ECO:0000313" key="15">
    <source>
        <dbReference type="EMBL" id="QYO76077.1"/>
    </source>
</evidence>
<comment type="catalytic activity">
    <reaction evidence="12 13">
        <text>hydrolysis of (1-&gt;4)-alpha-D-glucosidic linkage in 4-alpha-D-[(1-&gt;4)-alpha-D-glucanosyl]n trehalose to yield trehalose and (1-&gt;4)-alpha-D-glucan.</text>
        <dbReference type="EC" id="3.2.1.141"/>
    </reaction>
</comment>
<sequence length="590" mass="66325">MSPIFGPAVRDNATEFRLWAPGAEQVQLVRDGQAPTPLERSGDGWWKALVPGSGPGTRYRFRIGDLDFPDPASRRQDGGTAGWSVVCPPLPPSGRAQALRPWHQAIVCEVHVGTASPEGSFKGLRDRLEHFRDAGYTALEIMPVNAFPGQRNWGYDGTLLFAPAEAYGSRDDLRALVDRAHELGLGMVLDVVYNHFGDFDNFLERYCPEWFDQHMETPWGPGIDFTKECVRRFYYENARMWLEEFDFDGLRFDAVHEIGTTAREQFLGDLAKSARAAKRDAWLIIENVNNMASWLDREASGGPVDFTAQWNDDYHHVLHFLATGEDRNGYQDGSKDPVADLEKAMADGFVHDGEARGESDGTTRNEPAARLPPDAFVCFVQNHDQIGNRADARRLPDRLDAARLDFLHFVTMLAPQVPLFFMGEEAHMRTLFPYFIDLPENAAGTKRRDRYTQMRESFDEQVEDGDLPDPNAPETFERARLDWTEFDLDERRAALDRFRTLAAWRREHVWPLSASPCTDARSGRQGAAIVVSWLFEAGVLSMALNPSSEPVDIACVITAPPVSTGTHSRHGESLRLEAWSAVCWHSPASD</sequence>
<accession>A0ABX8WBK5</accession>
<reference evidence="15 16" key="1">
    <citation type="submission" date="2021-08" db="EMBL/GenBank/DDBJ databases">
        <title>Devosia salina sp. nov., isolated from the South China Sea sediment.</title>
        <authorList>
            <person name="Zhou Z."/>
        </authorList>
    </citation>
    <scope>NUCLEOTIDE SEQUENCE [LARGE SCALE GENOMIC DNA]</scope>
    <source>
        <strain evidence="15 16">SCS-3</strain>
    </source>
</reference>
<dbReference type="EC" id="3.2.1.141" evidence="4 13"/>
<dbReference type="SUPFAM" id="SSF51445">
    <property type="entry name" value="(Trans)glycosidases"/>
    <property type="match status" value="1"/>
</dbReference>
<evidence type="ECO:0000256" key="7">
    <source>
        <dbReference type="ARBA" id="ARBA00022801"/>
    </source>
</evidence>
<dbReference type="Proteomes" id="UP000825799">
    <property type="component" value="Chromosome"/>
</dbReference>
<dbReference type="PANTHER" id="PTHR43651">
    <property type="entry name" value="1,4-ALPHA-GLUCAN-BRANCHING ENZYME"/>
    <property type="match status" value="1"/>
</dbReference>
<dbReference type="Pfam" id="PF00128">
    <property type="entry name" value="Alpha-amylase"/>
    <property type="match status" value="1"/>
</dbReference>
<proteinExistence type="inferred from homology"/>
<evidence type="ECO:0000256" key="10">
    <source>
        <dbReference type="ARBA" id="ARBA00032057"/>
    </source>
</evidence>